<evidence type="ECO:0000313" key="2">
    <source>
        <dbReference type="Proteomes" id="UP001062846"/>
    </source>
</evidence>
<gene>
    <name evidence="1" type="ORF">RHMOL_Rhmol02G0133100</name>
</gene>
<evidence type="ECO:0000313" key="1">
    <source>
        <dbReference type="EMBL" id="KAI8567583.1"/>
    </source>
</evidence>
<sequence>MAAEVDGGGDGGGGRRWWWRWTQQRNLNGTLPKQFFRSFNFDPCKIKSSTYRPELFMNRWDGKGLCGHGRIIFEALDGLVTDIAMKHLRQQGSDITNNLRDIWRETFGSWLVETTWSNNGYIPSTEEYLETGMISIANHTMVLPSSCFLKPNLQNHKLKPSQYEPITKSLMASSRLLNDIQSYQVSERVGLPGNCSVLLEKFFSSIHITSGFHE</sequence>
<proteinExistence type="predicted"/>
<dbReference type="EMBL" id="CM046389">
    <property type="protein sequence ID" value="KAI8567583.1"/>
    <property type="molecule type" value="Genomic_DNA"/>
</dbReference>
<dbReference type="Proteomes" id="UP001062846">
    <property type="component" value="Chromosome 2"/>
</dbReference>
<protein>
    <submittedName>
        <fullName evidence="1">Uncharacterized protein</fullName>
    </submittedName>
</protein>
<name>A0ACC0PS04_RHOML</name>
<keyword evidence="2" id="KW-1185">Reference proteome</keyword>
<reference evidence="1" key="1">
    <citation type="submission" date="2022-02" db="EMBL/GenBank/DDBJ databases">
        <title>Plant Genome Project.</title>
        <authorList>
            <person name="Zhang R.-G."/>
        </authorList>
    </citation>
    <scope>NUCLEOTIDE SEQUENCE</scope>
    <source>
        <strain evidence="1">AT1</strain>
    </source>
</reference>
<accession>A0ACC0PS04</accession>
<organism evidence="1 2">
    <name type="scientific">Rhododendron molle</name>
    <name type="common">Chinese azalea</name>
    <name type="synonym">Azalea mollis</name>
    <dbReference type="NCBI Taxonomy" id="49168"/>
    <lineage>
        <taxon>Eukaryota</taxon>
        <taxon>Viridiplantae</taxon>
        <taxon>Streptophyta</taxon>
        <taxon>Embryophyta</taxon>
        <taxon>Tracheophyta</taxon>
        <taxon>Spermatophyta</taxon>
        <taxon>Magnoliopsida</taxon>
        <taxon>eudicotyledons</taxon>
        <taxon>Gunneridae</taxon>
        <taxon>Pentapetalae</taxon>
        <taxon>asterids</taxon>
        <taxon>Ericales</taxon>
        <taxon>Ericaceae</taxon>
        <taxon>Ericoideae</taxon>
        <taxon>Rhodoreae</taxon>
        <taxon>Rhododendron</taxon>
    </lineage>
</organism>
<comment type="caution">
    <text evidence="1">The sequence shown here is derived from an EMBL/GenBank/DDBJ whole genome shotgun (WGS) entry which is preliminary data.</text>
</comment>